<comment type="function">
    <text evidence="1">Forms oxaloacetate, a four-carbon dicarboxylic acid source for the tricarboxylic acid cycle.</text>
</comment>
<keyword evidence="5" id="KW-1185">Reference proteome</keyword>
<name>A0ABW3J9K5_9HYPH</name>
<evidence type="ECO:0000256" key="1">
    <source>
        <dbReference type="ARBA" id="ARBA00003670"/>
    </source>
</evidence>
<evidence type="ECO:0000313" key="4">
    <source>
        <dbReference type="EMBL" id="MFD0986830.1"/>
    </source>
</evidence>
<dbReference type="Proteomes" id="UP001597102">
    <property type="component" value="Unassembled WGS sequence"/>
</dbReference>
<proteinExistence type="predicted"/>
<dbReference type="PANTHER" id="PTHR30523:SF6">
    <property type="entry name" value="PHOSPHOENOLPYRUVATE CARBOXYLASE"/>
    <property type="match status" value="1"/>
</dbReference>
<feature type="coiled-coil region" evidence="3">
    <location>
        <begin position="269"/>
        <end position="303"/>
    </location>
</feature>
<dbReference type="Pfam" id="PF00311">
    <property type="entry name" value="PEPcase"/>
    <property type="match status" value="1"/>
</dbReference>
<comment type="caution">
    <text evidence="4">The sequence shown here is derived from an EMBL/GenBank/DDBJ whole genome shotgun (WGS) entry which is preliminary data.</text>
</comment>
<dbReference type="EMBL" id="JBHTJO010000001">
    <property type="protein sequence ID" value="MFD0986830.1"/>
    <property type="molecule type" value="Genomic_DNA"/>
</dbReference>
<dbReference type="GO" id="GO:0008964">
    <property type="term" value="F:phosphoenolpyruvate carboxylase activity"/>
    <property type="evidence" value="ECO:0007669"/>
    <property type="project" value="UniProtKB-EC"/>
</dbReference>
<evidence type="ECO:0000313" key="5">
    <source>
        <dbReference type="Proteomes" id="UP001597102"/>
    </source>
</evidence>
<reference evidence="5" key="1">
    <citation type="journal article" date="2019" name="Int. J. Syst. Evol. Microbiol.">
        <title>The Global Catalogue of Microorganisms (GCM) 10K type strain sequencing project: providing services to taxonomists for standard genome sequencing and annotation.</title>
        <authorList>
            <consortium name="The Broad Institute Genomics Platform"/>
            <consortium name="The Broad Institute Genome Sequencing Center for Infectious Disease"/>
            <person name="Wu L."/>
            <person name="Ma J."/>
        </authorList>
    </citation>
    <scope>NUCLEOTIDE SEQUENCE [LARGE SCALE GENOMIC DNA]</scope>
    <source>
        <strain evidence="5">CCUG 61697</strain>
    </source>
</reference>
<dbReference type="InterPro" id="IPR021135">
    <property type="entry name" value="PEP_COase"/>
</dbReference>
<protein>
    <recommendedName>
        <fullName evidence="2">Phosphoenolpyruvate carboxylase</fullName>
    </recommendedName>
</protein>
<dbReference type="PANTHER" id="PTHR30523">
    <property type="entry name" value="PHOSPHOENOLPYRUVATE CARBOXYLASE"/>
    <property type="match status" value="1"/>
</dbReference>
<dbReference type="RefSeq" id="WP_379087687.1">
    <property type="nucleotide sequence ID" value="NZ_JBHTJO010000001.1"/>
</dbReference>
<gene>
    <name evidence="4" type="ORF">ACFQ2F_06930</name>
</gene>
<keyword evidence="4" id="KW-0456">Lyase</keyword>
<accession>A0ABW3J9K5</accession>
<evidence type="ECO:0000256" key="2">
    <source>
        <dbReference type="ARBA" id="ARBA00022419"/>
    </source>
</evidence>
<dbReference type="SUPFAM" id="SSF51621">
    <property type="entry name" value="Phosphoenolpyruvate/pyruvate domain"/>
    <property type="match status" value="1"/>
</dbReference>
<organism evidence="4 5">
    <name type="scientific">Methyloligella solikamskensis</name>
    <dbReference type="NCBI Taxonomy" id="1177756"/>
    <lineage>
        <taxon>Bacteria</taxon>
        <taxon>Pseudomonadati</taxon>
        <taxon>Pseudomonadota</taxon>
        <taxon>Alphaproteobacteria</taxon>
        <taxon>Hyphomicrobiales</taxon>
        <taxon>Hyphomicrobiaceae</taxon>
        <taxon>Methyloligella</taxon>
    </lineage>
</organism>
<dbReference type="InterPro" id="IPR015813">
    <property type="entry name" value="Pyrv/PenolPyrv_kinase-like_dom"/>
</dbReference>
<sequence>MTSVAAVASETEDRDSLIGRWSDRMREYRDRVPFEPQSNPVKQLALDLSRALESGDLTREDMEAVAKELSDRALVGRAKNTVRYLGDKKVDQLSEILRKQIYESAFKKGEQISFAKFRNRWETPRDGIVFTAHPTFAIPYGLREILVQMIDTESFDDPGLREAMKPFRHAPEPDISLSMEHEQVQKVLENAQEASGRLIDIILSVARELYPNEWHKMRPRPIQLNSWVGYDLDGRTDIQWYDCLRIRLDEKRIQIGRDIDWIKAIGSELDAESEACKELMKLLRVFEKELKAVDRQVELFNRDLDDPAQLTKAANELTKRSARSRKSVIARADRWLTRAIDKETDDDIQQKLVRLRAQIVGCGLGTARIHLRLNAQQLHNAIRKPMGLEGNVDVTSHVLLGRLDRMVQDAEEEQVNFGTLFVERATAVRQFIVAAQILKHVDPDAPIRLLIAETESPFTVLAALYFAKLFGVDGMLDISPLFETVDAFEHGARIIESLLETDSYRQEIKTRGRLAVQNGFSDSGRFMGQIPAGIAIERLQGQVADVVANAGLGKIEFLIFDTHGESMGRGGHPRSLTDRFLYTLSPWAQQKVESHGLGLHHESSFQGGDGFVLFGTPDLAFRVLAHAMIAPSEAAPVADDKFYSDSDFIRDFYEGVRQYQIRVYDDENYRHSLAAFGTNFLVKPGSRKTKRQYDAAKGARNPASEVRAIPHNSLLQQFGMALNVVNGVATAMRHEPDRFVQIYRQSPRMQQLIAMVGHAKKLSSIKTLVAYSSVFDDAFWVTRPYGHQELHVKEACLYLADLLRDDRRHDAMMHLASFLRKDAIYLDDTFDDVNLESRPNWEDGRLELDVLQAVRLALIQHIFLLAARVPRFSTRNDIARDQIIGLILSLRVEEAVQLLREAFPKDVPEVTEYTLDEPATYTGYEGSDYAEINRALIDPIVETYRVVLEIGVGVTHHFGAYG</sequence>
<keyword evidence="3" id="KW-0175">Coiled coil</keyword>
<evidence type="ECO:0000256" key="3">
    <source>
        <dbReference type="SAM" id="Coils"/>
    </source>
</evidence>